<feature type="non-terminal residue" evidence="1">
    <location>
        <position position="78"/>
    </location>
</feature>
<dbReference type="AlphaFoldDB" id="A0A0C9YY69"/>
<dbReference type="HOGENOM" id="CLU_2628648_0_0_1"/>
<accession>A0A0C9YY69</accession>
<name>A0A0C9YY69_9AGAM</name>
<organism evidence="1 2">
    <name type="scientific">Pisolithus microcarpus 441</name>
    <dbReference type="NCBI Taxonomy" id="765257"/>
    <lineage>
        <taxon>Eukaryota</taxon>
        <taxon>Fungi</taxon>
        <taxon>Dikarya</taxon>
        <taxon>Basidiomycota</taxon>
        <taxon>Agaricomycotina</taxon>
        <taxon>Agaricomycetes</taxon>
        <taxon>Agaricomycetidae</taxon>
        <taxon>Boletales</taxon>
        <taxon>Sclerodermatineae</taxon>
        <taxon>Pisolithaceae</taxon>
        <taxon>Pisolithus</taxon>
    </lineage>
</organism>
<reference evidence="1 2" key="1">
    <citation type="submission" date="2014-04" db="EMBL/GenBank/DDBJ databases">
        <authorList>
            <consortium name="DOE Joint Genome Institute"/>
            <person name="Kuo A."/>
            <person name="Kohler A."/>
            <person name="Costa M.D."/>
            <person name="Nagy L.G."/>
            <person name="Floudas D."/>
            <person name="Copeland A."/>
            <person name="Barry K.W."/>
            <person name="Cichocki N."/>
            <person name="Veneault-Fourrey C."/>
            <person name="LaButti K."/>
            <person name="Lindquist E.A."/>
            <person name="Lipzen A."/>
            <person name="Lundell T."/>
            <person name="Morin E."/>
            <person name="Murat C."/>
            <person name="Sun H."/>
            <person name="Tunlid A."/>
            <person name="Henrissat B."/>
            <person name="Grigoriev I.V."/>
            <person name="Hibbett D.S."/>
            <person name="Martin F."/>
            <person name="Nordberg H.P."/>
            <person name="Cantor M.N."/>
            <person name="Hua S.X."/>
        </authorList>
    </citation>
    <scope>NUCLEOTIDE SEQUENCE [LARGE SCALE GENOMIC DNA]</scope>
    <source>
        <strain evidence="1 2">441</strain>
    </source>
</reference>
<dbReference type="Proteomes" id="UP000054018">
    <property type="component" value="Unassembled WGS sequence"/>
</dbReference>
<evidence type="ECO:0000313" key="1">
    <source>
        <dbReference type="EMBL" id="KIK15102.1"/>
    </source>
</evidence>
<reference evidence="2" key="2">
    <citation type="submission" date="2015-01" db="EMBL/GenBank/DDBJ databases">
        <title>Evolutionary Origins and Diversification of the Mycorrhizal Mutualists.</title>
        <authorList>
            <consortium name="DOE Joint Genome Institute"/>
            <consortium name="Mycorrhizal Genomics Consortium"/>
            <person name="Kohler A."/>
            <person name="Kuo A."/>
            <person name="Nagy L.G."/>
            <person name="Floudas D."/>
            <person name="Copeland A."/>
            <person name="Barry K.W."/>
            <person name="Cichocki N."/>
            <person name="Veneault-Fourrey C."/>
            <person name="LaButti K."/>
            <person name="Lindquist E.A."/>
            <person name="Lipzen A."/>
            <person name="Lundell T."/>
            <person name="Morin E."/>
            <person name="Murat C."/>
            <person name="Riley R."/>
            <person name="Ohm R."/>
            <person name="Sun H."/>
            <person name="Tunlid A."/>
            <person name="Henrissat B."/>
            <person name="Grigoriev I.V."/>
            <person name="Hibbett D.S."/>
            <person name="Martin F."/>
        </authorList>
    </citation>
    <scope>NUCLEOTIDE SEQUENCE [LARGE SCALE GENOMIC DNA]</scope>
    <source>
        <strain evidence="2">441</strain>
    </source>
</reference>
<evidence type="ECO:0000313" key="2">
    <source>
        <dbReference type="Proteomes" id="UP000054018"/>
    </source>
</evidence>
<sequence length="78" mass="8701">MAGSFDRRHSVTGPTKGFRTAWLEVKLTGAYLGAELLSGTCLRRRWTLPGIKSLAYRSLAIQNEIYIFVGVACNLLFH</sequence>
<protein>
    <submittedName>
        <fullName evidence="1">Uncharacterized protein</fullName>
    </submittedName>
</protein>
<dbReference type="EMBL" id="KN833907">
    <property type="protein sequence ID" value="KIK15102.1"/>
    <property type="molecule type" value="Genomic_DNA"/>
</dbReference>
<proteinExistence type="predicted"/>
<gene>
    <name evidence="1" type="ORF">PISMIDRAFT_687518</name>
</gene>
<keyword evidence="2" id="KW-1185">Reference proteome</keyword>